<dbReference type="STRING" id="2017.SAMN05444320_11170"/>
<dbReference type="InterPro" id="IPR015946">
    <property type="entry name" value="KH_dom-like_a/b"/>
</dbReference>
<organism evidence="2 3">
    <name type="scientific">Streptoalloteichus hindustanus</name>
    <dbReference type="NCBI Taxonomy" id="2017"/>
    <lineage>
        <taxon>Bacteria</taxon>
        <taxon>Bacillati</taxon>
        <taxon>Actinomycetota</taxon>
        <taxon>Actinomycetes</taxon>
        <taxon>Pseudonocardiales</taxon>
        <taxon>Pseudonocardiaceae</taxon>
        <taxon>Streptoalloteichus</taxon>
    </lineage>
</organism>
<accession>A0A1M5LDG2</accession>
<proteinExistence type="predicted"/>
<name>A0A1M5LDG2_STRHI</name>
<dbReference type="InterPro" id="IPR003718">
    <property type="entry name" value="OsmC/Ohr_fam"/>
</dbReference>
<evidence type="ECO:0000313" key="3">
    <source>
        <dbReference type="Proteomes" id="UP000184501"/>
    </source>
</evidence>
<evidence type="ECO:0000256" key="1">
    <source>
        <dbReference type="SAM" id="MobiDB-lite"/>
    </source>
</evidence>
<feature type="region of interest" description="Disordered" evidence="1">
    <location>
        <begin position="1"/>
        <end position="22"/>
    </location>
</feature>
<dbReference type="AlphaFoldDB" id="A0A1M5LDG2"/>
<dbReference type="SUPFAM" id="SSF82784">
    <property type="entry name" value="OsmC-like"/>
    <property type="match status" value="1"/>
</dbReference>
<evidence type="ECO:0000313" key="2">
    <source>
        <dbReference type="EMBL" id="SHG62990.1"/>
    </source>
</evidence>
<protein>
    <submittedName>
        <fullName evidence="2">Uncharacterized OsmC-related protein</fullName>
    </submittedName>
</protein>
<reference evidence="2 3" key="1">
    <citation type="submission" date="2016-11" db="EMBL/GenBank/DDBJ databases">
        <authorList>
            <person name="Jaros S."/>
            <person name="Januszkiewicz K."/>
            <person name="Wedrychowicz H."/>
        </authorList>
    </citation>
    <scope>NUCLEOTIDE SEQUENCE [LARGE SCALE GENOMIC DNA]</scope>
    <source>
        <strain evidence="2 3">DSM 44523</strain>
    </source>
</reference>
<dbReference type="EMBL" id="FQVN01000011">
    <property type="protein sequence ID" value="SHG62990.1"/>
    <property type="molecule type" value="Genomic_DNA"/>
</dbReference>
<keyword evidence="3" id="KW-1185">Reference proteome</keyword>
<gene>
    <name evidence="2" type="ORF">SAMN05444320_11170</name>
</gene>
<dbReference type="Proteomes" id="UP000184501">
    <property type="component" value="Unassembled WGS sequence"/>
</dbReference>
<dbReference type="Gene3D" id="3.30.300.20">
    <property type="match status" value="1"/>
</dbReference>
<dbReference type="InterPro" id="IPR036102">
    <property type="entry name" value="OsmC/Ohrsf"/>
</dbReference>
<sequence>MLRVHAGGQADEGQDGMNPSPVVVRRDAQGSFTAVNARGAEVSIGRASEGQAFSPVELLMAAIGACAGLSAERVIARRLGEDAPVTLHVTADKDDEANRLSRVRVSLDLDLSDLDETERETLAETVARAVERACTVSRTVEPPGVAVDLTPAGE</sequence>
<dbReference type="Pfam" id="PF02566">
    <property type="entry name" value="OsmC"/>
    <property type="match status" value="1"/>
</dbReference>